<feature type="region of interest" description="Disordered" evidence="1">
    <location>
        <begin position="223"/>
        <end position="242"/>
    </location>
</feature>
<dbReference type="Proteomes" id="UP000053001">
    <property type="component" value="Unassembled WGS sequence"/>
</dbReference>
<gene>
    <name evidence="3" type="ORF">N330_02407</name>
</gene>
<dbReference type="EMBL" id="KK672875">
    <property type="protein sequence ID" value="KFQ06496.1"/>
    <property type="molecule type" value="Genomic_DNA"/>
</dbReference>
<protein>
    <submittedName>
        <fullName evidence="3">Nuclear GTPase SLIP-GC</fullName>
    </submittedName>
</protein>
<feature type="compositionally biased region" description="Basic and acidic residues" evidence="1">
    <location>
        <begin position="17"/>
        <end position="31"/>
    </location>
</feature>
<dbReference type="InterPro" id="IPR053082">
    <property type="entry name" value="Nuclear_GTPase_SLIP-GC"/>
</dbReference>
<feature type="region of interest" description="Disordered" evidence="1">
    <location>
        <begin position="1"/>
        <end position="31"/>
    </location>
</feature>
<evidence type="ECO:0000259" key="2">
    <source>
        <dbReference type="Pfam" id="PF00350"/>
    </source>
</evidence>
<dbReference type="Gene3D" id="3.40.50.300">
    <property type="entry name" value="P-loop containing nucleotide triphosphate hydrolases"/>
    <property type="match status" value="1"/>
</dbReference>
<evidence type="ECO:0000256" key="1">
    <source>
        <dbReference type="SAM" id="MobiDB-lite"/>
    </source>
</evidence>
<evidence type="ECO:0000313" key="3">
    <source>
        <dbReference type="EMBL" id="KFQ06496.1"/>
    </source>
</evidence>
<dbReference type="InterPro" id="IPR027417">
    <property type="entry name" value="P-loop_NTPase"/>
</dbReference>
<dbReference type="CDD" id="cd00882">
    <property type="entry name" value="Ras_like_GTPase"/>
    <property type="match status" value="1"/>
</dbReference>
<evidence type="ECO:0000313" key="4">
    <source>
        <dbReference type="Proteomes" id="UP000053001"/>
    </source>
</evidence>
<dbReference type="AlphaFoldDB" id="A0A091PGK6"/>
<dbReference type="PANTHER" id="PTHR47308">
    <property type="entry name" value="NUCLEAR GTPASE SLIP-GC"/>
    <property type="match status" value="1"/>
</dbReference>
<sequence>GNADLPTEAGQKKKSKRDQNPEDGKEEALKDYKSVQDDLKDVLHRSAEKLSQFLSKHSLPETRQRIEHLKNRLTGLKPDILQDPIYIGLFGSTGAGKSTLLNAIIDKNFFLPVSGTKSCTSCVVQVNASPSKHYEAKIHLLTEEEWKDELKGLVALAEGDGDMDDSERQEAVLKISAIYGGKAGTKSYKELCSMNPIIPIPTSRCITFRRSNERDFAKQLRPYISTRSNDSGEHPPEAGTSVEGRNAQLWPLIRNVEVTIPRVLVVPEGVVFLDIPGTGDFNSKRDAMWKENINKCSVIWVVNAIKRIGGDKTHEVLLKEGMKAFQCGMCQDISLVVTMSDEMDVAEYCWENNIGNMNEHDAILERNETVKQEKRVTMKENLERKLPSDSYVLHKPDLVYTVSAREYWTGKVLNKEETEIPKLREYIQKFYEEHKRNRLMDHVEEALVVFSLIQSLRSSHNAQYQYVKTSHLKDLIMEKIVDLGKDIEKCFTPIDQPLTEGVADARRLHNTTIDRIVKALDHGFQGYHRTLKAVCLNKGAYPSRVFGRLDINSSLAQPIYEKIDMSFGNMFRIQMGASSTLKACLDTLLVLILSHDRSDGGKRLKFFLQTDFIIRDTEKFILQKKADIYNSLTVSIQNDLLPCYEEAARQRGEQALRRMQTILSEGIRRELERGMFEKAEKIMRGHFQALK</sequence>
<dbReference type="InterPro" id="IPR045063">
    <property type="entry name" value="Dynamin_N"/>
</dbReference>
<reference evidence="3 4" key="1">
    <citation type="submission" date="2014-04" db="EMBL/GenBank/DDBJ databases">
        <title>Genome evolution of avian class.</title>
        <authorList>
            <person name="Zhang G."/>
            <person name="Li C."/>
        </authorList>
    </citation>
    <scope>NUCLEOTIDE SEQUENCE [LARGE SCALE GENOMIC DNA]</scope>
    <source>
        <strain evidence="3">BGI_N330</strain>
    </source>
</reference>
<feature type="non-terminal residue" evidence="3">
    <location>
        <position position="1"/>
    </location>
</feature>
<keyword evidence="4" id="KW-1185">Reference proteome</keyword>
<proteinExistence type="predicted"/>
<accession>A0A091PGK6</accession>
<dbReference type="GO" id="GO:0003924">
    <property type="term" value="F:GTPase activity"/>
    <property type="evidence" value="ECO:0007669"/>
    <property type="project" value="TreeGrafter"/>
</dbReference>
<name>A0A091PGK6_LEPDC</name>
<feature type="domain" description="Dynamin N-terminal" evidence="2">
    <location>
        <begin position="87"/>
        <end position="304"/>
    </location>
</feature>
<dbReference type="Pfam" id="PF00350">
    <property type="entry name" value="Dynamin_N"/>
    <property type="match status" value="1"/>
</dbReference>
<organism evidence="3 4">
    <name type="scientific">Leptosomus discolor</name>
    <name type="common">Madagascar cuckoo roller</name>
    <name type="synonym">Cuculus discolor</name>
    <dbReference type="NCBI Taxonomy" id="188344"/>
    <lineage>
        <taxon>Eukaryota</taxon>
        <taxon>Metazoa</taxon>
        <taxon>Chordata</taxon>
        <taxon>Craniata</taxon>
        <taxon>Vertebrata</taxon>
        <taxon>Euteleostomi</taxon>
        <taxon>Archelosauria</taxon>
        <taxon>Archosauria</taxon>
        <taxon>Dinosauria</taxon>
        <taxon>Saurischia</taxon>
        <taxon>Theropoda</taxon>
        <taxon>Coelurosauria</taxon>
        <taxon>Aves</taxon>
        <taxon>Neognathae</taxon>
        <taxon>Neoaves</taxon>
        <taxon>Telluraves</taxon>
        <taxon>Coraciimorphae</taxon>
        <taxon>Coraciiformes</taxon>
        <taxon>Leptosomidae</taxon>
        <taxon>Leptosomus</taxon>
    </lineage>
</organism>
<dbReference type="SUPFAM" id="SSF52540">
    <property type="entry name" value="P-loop containing nucleoside triphosphate hydrolases"/>
    <property type="match status" value="1"/>
</dbReference>
<dbReference type="PhylomeDB" id="A0A091PGK6"/>
<dbReference type="PANTHER" id="PTHR47308:SF1">
    <property type="entry name" value="NUCLEAR GTPASE SLIP-GC"/>
    <property type="match status" value="1"/>
</dbReference>
<feature type="non-terminal residue" evidence="3">
    <location>
        <position position="691"/>
    </location>
</feature>